<feature type="compositionally biased region" description="Basic and acidic residues" evidence="1">
    <location>
        <begin position="1"/>
        <end position="19"/>
    </location>
</feature>
<name>A0A9W9CSF7_9PLEO</name>
<dbReference type="Proteomes" id="UP001140560">
    <property type="component" value="Unassembled WGS sequence"/>
</dbReference>
<feature type="region of interest" description="Disordered" evidence="1">
    <location>
        <begin position="1"/>
        <end position="53"/>
    </location>
</feature>
<evidence type="ECO:0000313" key="3">
    <source>
        <dbReference type="Proteomes" id="UP001140560"/>
    </source>
</evidence>
<dbReference type="OrthoDB" id="10463642at2759"/>
<organism evidence="2 3">
    <name type="scientific">Neocucurbitaria cava</name>
    <dbReference type="NCBI Taxonomy" id="798079"/>
    <lineage>
        <taxon>Eukaryota</taxon>
        <taxon>Fungi</taxon>
        <taxon>Dikarya</taxon>
        <taxon>Ascomycota</taxon>
        <taxon>Pezizomycotina</taxon>
        <taxon>Dothideomycetes</taxon>
        <taxon>Pleosporomycetidae</taxon>
        <taxon>Pleosporales</taxon>
        <taxon>Pleosporineae</taxon>
        <taxon>Cucurbitariaceae</taxon>
        <taxon>Neocucurbitaria</taxon>
    </lineage>
</organism>
<feature type="compositionally biased region" description="Polar residues" evidence="1">
    <location>
        <begin position="232"/>
        <end position="241"/>
    </location>
</feature>
<feature type="region of interest" description="Disordered" evidence="1">
    <location>
        <begin position="211"/>
        <end position="250"/>
    </location>
</feature>
<sequence length="250" mass="27758">MSDAQEHARARAQSAHEARLAPIPEDFVPDAVAGDSYNDQDEEEATSEDHGRSGHTLMRDLAANLSTAVTASVPFPTVLRSPMDARSRSQSAPSTFGTFERAQDANWFATATPTSFFGFPPVTQQLAMNNTPEATRSFPDNESTAVPWHSKVFEDAYRPLLPGENFFEVVDPVKDRRRFANYIYGFIPNPGTGGRAAPSWNEYQEQVSELQMRDIGVSEPRPYGNSRGGWESRTSSPSWQGRHSRRSWSG</sequence>
<gene>
    <name evidence="2" type="ORF">N0V83_000764</name>
</gene>
<keyword evidence="3" id="KW-1185">Reference proteome</keyword>
<protein>
    <submittedName>
        <fullName evidence="2">Uncharacterized protein</fullName>
    </submittedName>
</protein>
<accession>A0A9W9CSF7</accession>
<evidence type="ECO:0000256" key="1">
    <source>
        <dbReference type="SAM" id="MobiDB-lite"/>
    </source>
</evidence>
<dbReference type="AlphaFoldDB" id="A0A9W9CSF7"/>
<dbReference type="EMBL" id="JAPEUY010000001">
    <property type="protein sequence ID" value="KAJ4377934.1"/>
    <property type="molecule type" value="Genomic_DNA"/>
</dbReference>
<reference evidence="2" key="1">
    <citation type="submission" date="2022-10" db="EMBL/GenBank/DDBJ databases">
        <title>Tapping the CABI collections for fungal endophytes: first genome assemblies for Collariella, Neodidymelliopsis, Ascochyta clinopodiicola, Didymella pomorum, Didymosphaeria variabile, Neocosmospora piperis and Neocucurbitaria cava.</title>
        <authorList>
            <person name="Hill R."/>
        </authorList>
    </citation>
    <scope>NUCLEOTIDE SEQUENCE</scope>
    <source>
        <strain evidence="2">IMI 356814</strain>
    </source>
</reference>
<evidence type="ECO:0000313" key="2">
    <source>
        <dbReference type="EMBL" id="KAJ4377934.1"/>
    </source>
</evidence>
<comment type="caution">
    <text evidence="2">The sequence shown here is derived from an EMBL/GenBank/DDBJ whole genome shotgun (WGS) entry which is preliminary data.</text>
</comment>
<proteinExistence type="predicted"/>